<dbReference type="EMBL" id="VSRR010148550">
    <property type="protein sequence ID" value="MPD05948.1"/>
    <property type="molecule type" value="Genomic_DNA"/>
</dbReference>
<organism evidence="1 2">
    <name type="scientific">Portunus trituberculatus</name>
    <name type="common">Swimming crab</name>
    <name type="synonym">Neptunus trituberculatus</name>
    <dbReference type="NCBI Taxonomy" id="210409"/>
    <lineage>
        <taxon>Eukaryota</taxon>
        <taxon>Metazoa</taxon>
        <taxon>Ecdysozoa</taxon>
        <taxon>Arthropoda</taxon>
        <taxon>Crustacea</taxon>
        <taxon>Multicrustacea</taxon>
        <taxon>Malacostraca</taxon>
        <taxon>Eumalacostraca</taxon>
        <taxon>Eucarida</taxon>
        <taxon>Decapoda</taxon>
        <taxon>Pleocyemata</taxon>
        <taxon>Brachyura</taxon>
        <taxon>Eubrachyura</taxon>
        <taxon>Portunoidea</taxon>
        <taxon>Portunidae</taxon>
        <taxon>Portuninae</taxon>
        <taxon>Portunus</taxon>
    </lineage>
</organism>
<name>A0A5B7KKT0_PORTR</name>
<evidence type="ECO:0000313" key="1">
    <source>
        <dbReference type="EMBL" id="MPD05948.1"/>
    </source>
</evidence>
<keyword evidence="2" id="KW-1185">Reference proteome</keyword>
<dbReference type="AlphaFoldDB" id="A0A5B7KKT0"/>
<accession>A0A5B7KKT0</accession>
<comment type="caution">
    <text evidence="1">The sequence shown here is derived from an EMBL/GenBank/DDBJ whole genome shotgun (WGS) entry which is preliminary data.</text>
</comment>
<reference evidence="1 2" key="1">
    <citation type="submission" date="2019-05" db="EMBL/GenBank/DDBJ databases">
        <title>Another draft genome of Portunus trituberculatus and its Hox gene families provides insights of decapod evolution.</title>
        <authorList>
            <person name="Jeong J.-H."/>
            <person name="Song I."/>
            <person name="Kim S."/>
            <person name="Choi T."/>
            <person name="Kim D."/>
            <person name="Ryu S."/>
            <person name="Kim W."/>
        </authorList>
    </citation>
    <scope>NUCLEOTIDE SEQUENCE [LARGE SCALE GENOMIC DNA]</scope>
    <source>
        <tissue evidence="1">Muscle</tissue>
    </source>
</reference>
<dbReference type="Proteomes" id="UP000324222">
    <property type="component" value="Unassembled WGS sequence"/>
</dbReference>
<gene>
    <name evidence="1" type="ORF">E2C01_101722</name>
</gene>
<proteinExistence type="predicted"/>
<evidence type="ECO:0000313" key="2">
    <source>
        <dbReference type="Proteomes" id="UP000324222"/>
    </source>
</evidence>
<sequence>MYTQEYKNDSTSTHPHTHAFCRHYHHRYLPRRHHHRRLPRRHRLIPEPRVLLTSRSPVSIVDPGGCRSDFSLSDLNSGTVLSLFKNSPGFSFLPFFHFFIHSSSLSN</sequence>
<protein>
    <submittedName>
        <fullName evidence="1">Uncharacterized protein</fullName>
    </submittedName>
</protein>